<reference evidence="1 2" key="1">
    <citation type="submission" date="2019-07" db="EMBL/GenBank/DDBJ databases">
        <title>Whole genome shotgun sequence of Deinococcus cellulosilyticus NBRC 106333.</title>
        <authorList>
            <person name="Hosoyama A."/>
            <person name="Uohara A."/>
            <person name="Ohji S."/>
            <person name="Ichikawa N."/>
        </authorList>
    </citation>
    <scope>NUCLEOTIDE SEQUENCE [LARGE SCALE GENOMIC DNA]</scope>
    <source>
        <strain evidence="1 2">NBRC 106333</strain>
    </source>
</reference>
<dbReference type="RefSeq" id="WP_146887367.1">
    <property type="nucleotide sequence ID" value="NZ_BJXB01000020.1"/>
</dbReference>
<dbReference type="EMBL" id="BJXB01000020">
    <property type="protein sequence ID" value="GEM48353.1"/>
    <property type="molecule type" value="Genomic_DNA"/>
</dbReference>
<dbReference type="Gene3D" id="1.10.10.10">
    <property type="entry name" value="Winged helix-like DNA-binding domain superfamily/Winged helix DNA-binding domain"/>
    <property type="match status" value="1"/>
</dbReference>
<gene>
    <name evidence="1" type="ORF">DC3_39880</name>
</gene>
<sequence length="150" mass="16985">MLNASSSVLQIQQGAVLQLLTTHNSLGGHEIRAELGITTSELQTVLAELIAQGLVQTDQLRNSVRYIKREFEHDPHLVHPEWFGQLEAWFAQGGRETVFSLARQLKWKVPDTRATLEEMRKQGLLYGKFVGNMCVYSLRQRGVVRQVSQA</sequence>
<evidence type="ECO:0000313" key="2">
    <source>
        <dbReference type="Proteomes" id="UP000321306"/>
    </source>
</evidence>
<organism evidence="1 2">
    <name type="scientific">Deinococcus cellulosilyticus (strain DSM 18568 / NBRC 106333 / KACC 11606 / 5516J-15)</name>
    <dbReference type="NCBI Taxonomy" id="1223518"/>
    <lineage>
        <taxon>Bacteria</taxon>
        <taxon>Thermotogati</taxon>
        <taxon>Deinococcota</taxon>
        <taxon>Deinococci</taxon>
        <taxon>Deinococcales</taxon>
        <taxon>Deinococcaceae</taxon>
        <taxon>Deinococcus</taxon>
    </lineage>
</organism>
<dbReference type="InterPro" id="IPR036388">
    <property type="entry name" value="WH-like_DNA-bd_sf"/>
</dbReference>
<name>A0A511N682_DEIC1</name>
<dbReference type="OrthoDB" id="9832825at2"/>
<keyword evidence="2" id="KW-1185">Reference proteome</keyword>
<dbReference type="SUPFAM" id="SSF46785">
    <property type="entry name" value="Winged helix' DNA-binding domain"/>
    <property type="match status" value="1"/>
</dbReference>
<proteinExistence type="predicted"/>
<dbReference type="AlphaFoldDB" id="A0A511N682"/>
<comment type="caution">
    <text evidence="1">The sequence shown here is derived from an EMBL/GenBank/DDBJ whole genome shotgun (WGS) entry which is preliminary data.</text>
</comment>
<protein>
    <submittedName>
        <fullName evidence="1">Uncharacterized protein</fullName>
    </submittedName>
</protein>
<evidence type="ECO:0000313" key="1">
    <source>
        <dbReference type="EMBL" id="GEM48353.1"/>
    </source>
</evidence>
<dbReference type="InterPro" id="IPR036390">
    <property type="entry name" value="WH_DNA-bd_sf"/>
</dbReference>
<accession>A0A511N682</accession>
<dbReference type="Proteomes" id="UP000321306">
    <property type="component" value="Unassembled WGS sequence"/>
</dbReference>